<accession>A0A3A1P742</accession>
<dbReference type="OrthoDB" id="9154621at2"/>
<protein>
    <submittedName>
        <fullName evidence="1">Uncharacterized protein</fullName>
    </submittedName>
</protein>
<dbReference type="Proteomes" id="UP000265366">
    <property type="component" value="Unassembled WGS sequence"/>
</dbReference>
<dbReference type="AlphaFoldDB" id="A0A3A1P742"/>
<gene>
    <name evidence="1" type="ORF">D2V17_11380</name>
</gene>
<organism evidence="1 2">
    <name type="scientific">Aurantiacibacter xanthus</name>
    <dbReference type="NCBI Taxonomy" id="1784712"/>
    <lineage>
        <taxon>Bacteria</taxon>
        <taxon>Pseudomonadati</taxon>
        <taxon>Pseudomonadota</taxon>
        <taxon>Alphaproteobacteria</taxon>
        <taxon>Sphingomonadales</taxon>
        <taxon>Erythrobacteraceae</taxon>
        <taxon>Aurantiacibacter</taxon>
    </lineage>
</organism>
<sequence length="156" mass="18016">MTFELIDKLVTEEGYAFQSWQDHYGKGVWAALGFWQDHVDIVRDLSWDSEDQILFPAMDYVFSANWLPVVTGGSFTEAVQNLEERLRLLPQGQLARDSEWTKVVCKALLDLREAHSGLYRNGERIKWPEPLDDLPETFELAVEWLAASERAWVGEL</sequence>
<comment type="caution">
    <text evidence="1">The sequence shown here is derived from an EMBL/GenBank/DDBJ whole genome shotgun (WGS) entry which is preliminary data.</text>
</comment>
<proteinExistence type="predicted"/>
<keyword evidence="2" id="KW-1185">Reference proteome</keyword>
<reference evidence="1 2" key="1">
    <citation type="submission" date="2018-08" db="EMBL/GenBank/DDBJ databases">
        <title>Erythrobacter zhengii sp.nov., a bacterium isolated from deep-sea sediment.</title>
        <authorList>
            <person name="Fang C."/>
            <person name="Wu Y.-H."/>
            <person name="Sun C."/>
            <person name="Wang H."/>
            <person name="Cheng H."/>
            <person name="Meng F.-X."/>
            <person name="Wang C.-S."/>
            <person name="Xu X.-W."/>
        </authorList>
    </citation>
    <scope>NUCLEOTIDE SEQUENCE [LARGE SCALE GENOMIC DNA]</scope>
    <source>
        <strain evidence="1 2">CCTCC AB 2015396</strain>
    </source>
</reference>
<dbReference type="RefSeq" id="WP_022684073.1">
    <property type="nucleotide sequence ID" value="NZ_QXFM01000102.1"/>
</dbReference>
<name>A0A3A1P742_9SPHN</name>
<evidence type="ECO:0000313" key="1">
    <source>
        <dbReference type="EMBL" id="RIV84865.1"/>
    </source>
</evidence>
<evidence type="ECO:0000313" key="2">
    <source>
        <dbReference type="Proteomes" id="UP000265366"/>
    </source>
</evidence>
<dbReference type="EMBL" id="QXFM01000102">
    <property type="protein sequence ID" value="RIV84865.1"/>
    <property type="molecule type" value="Genomic_DNA"/>
</dbReference>